<dbReference type="Gene3D" id="2.160.20.10">
    <property type="entry name" value="Single-stranded right-handed beta-helix, Pectin lyase-like"/>
    <property type="match status" value="1"/>
</dbReference>
<dbReference type="EMBL" id="CP012643">
    <property type="protein sequence ID" value="ALJ01249.1"/>
    <property type="molecule type" value="Genomic_DNA"/>
</dbReference>
<evidence type="ECO:0000313" key="7">
    <source>
        <dbReference type="EMBL" id="ALJ01249.1"/>
    </source>
</evidence>
<dbReference type="STRING" id="512763.DC20_05890"/>
<feature type="active site" evidence="4">
    <location>
        <position position="190"/>
    </location>
</feature>
<dbReference type="UniPathway" id="UPA00545">
    <property type="reaction ID" value="UER00823"/>
</dbReference>
<dbReference type="PANTHER" id="PTHR31321">
    <property type="entry name" value="ACYL-COA THIOESTER HYDROLASE YBHC-RELATED"/>
    <property type="match status" value="1"/>
</dbReference>
<reference evidence="7 8" key="1">
    <citation type="submission" date="2015-08" db="EMBL/GenBank/DDBJ databases">
        <title>Complete genome sequence of Rufibacter tibetensis strain 1351t, a radiation-resistant bacterium from tibet plateau.</title>
        <authorList>
            <person name="Dai J."/>
        </authorList>
    </citation>
    <scope>NUCLEOTIDE SEQUENCE [LARGE SCALE GENOMIC DNA]</scope>
    <source>
        <strain evidence="7 8">1351</strain>
    </source>
</reference>
<dbReference type="InterPro" id="IPR011050">
    <property type="entry name" value="Pectin_lyase_fold/virulence"/>
</dbReference>
<dbReference type="GO" id="GO:0009279">
    <property type="term" value="C:cell outer membrane"/>
    <property type="evidence" value="ECO:0007669"/>
    <property type="project" value="TreeGrafter"/>
</dbReference>
<dbReference type="GO" id="GO:0042545">
    <property type="term" value="P:cell wall modification"/>
    <property type="evidence" value="ECO:0007669"/>
    <property type="project" value="UniProtKB-UniRule"/>
</dbReference>
<dbReference type="PATRIC" id="fig|512763.3.peg.1304"/>
<dbReference type="Proteomes" id="UP000061382">
    <property type="component" value="Chromosome"/>
</dbReference>
<dbReference type="GO" id="GO:0030599">
    <property type="term" value="F:pectinesterase activity"/>
    <property type="evidence" value="ECO:0007669"/>
    <property type="project" value="UniProtKB-UniRule"/>
</dbReference>
<dbReference type="GO" id="GO:0045490">
    <property type="term" value="P:pectin catabolic process"/>
    <property type="evidence" value="ECO:0007669"/>
    <property type="project" value="UniProtKB-UniRule"/>
</dbReference>
<dbReference type="SUPFAM" id="SSF51126">
    <property type="entry name" value="Pectin lyase-like"/>
    <property type="match status" value="1"/>
</dbReference>
<evidence type="ECO:0000256" key="1">
    <source>
        <dbReference type="ARBA" id="ARBA00008891"/>
    </source>
</evidence>
<accession>A0A0N7HX73</accession>
<keyword evidence="8" id="KW-1185">Reference proteome</keyword>
<dbReference type="InterPro" id="IPR000070">
    <property type="entry name" value="Pectinesterase_cat"/>
</dbReference>
<dbReference type="InterPro" id="IPR012334">
    <property type="entry name" value="Pectin_lyas_fold"/>
</dbReference>
<dbReference type="Pfam" id="PF01095">
    <property type="entry name" value="Pectinesterase"/>
    <property type="match status" value="1"/>
</dbReference>
<feature type="domain" description="Pectinesterase catalytic" evidence="6">
    <location>
        <begin position="29"/>
        <end position="325"/>
    </location>
</feature>
<comment type="similarity">
    <text evidence="1">Belongs to the pectinesterase family.</text>
</comment>
<feature type="signal peptide" evidence="5">
    <location>
        <begin position="1"/>
        <end position="21"/>
    </location>
</feature>
<dbReference type="AlphaFoldDB" id="A0A0N7HX73"/>
<keyword evidence="3 5" id="KW-0063">Aspartyl esterase</keyword>
<evidence type="ECO:0000313" key="8">
    <source>
        <dbReference type="Proteomes" id="UP000061382"/>
    </source>
</evidence>
<evidence type="ECO:0000256" key="5">
    <source>
        <dbReference type="RuleBase" id="RU000589"/>
    </source>
</evidence>
<evidence type="ECO:0000256" key="3">
    <source>
        <dbReference type="ARBA" id="ARBA00023085"/>
    </source>
</evidence>
<protein>
    <recommendedName>
        <fullName evidence="5">Pectinesterase</fullName>
        <ecNumber evidence="5">3.1.1.11</ecNumber>
    </recommendedName>
</protein>
<keyword evidence="5" id="KW-0732">Signal</keyword>
<gene>
    <name evidence="7" type="ORF">DC20_05890</name>
</gene>
<dbReference type="OrthoDB" id="9804686at2"/>
<evidence type="ECO:0000256" key="2">
    <source>
        <dbReference type="ARBA" id="ARBA00022801"/>
    </source>
</evidence>
<evidence type="ECO:0000256" key="4">
    <source>
        <dbReference type="PROSITE-ProRule" id="PRU10040"/>
    </source>
</evidence>
<dbReference type="RefSeq" id="WP_062545827.1">
    <property type="nucleotide sequence ID" value="NZ_CP012643.1"/>
</dbReference>
<comment type="pathway">
    <text evidence="5">Glycan metabolism; pectin degradation; 2-dehydro-3-deoxy-D-gluconate from pectin: step 1/5.</text>
</comment>
<dbReference type="PROSITE" id="PS00503">
    <property type="entry name" value="PECTINESTERASE_2"/>
    <property type="match status" value="1"/>
</dbReference>
<comment type="catalytic activity">
    <reaction evidence="5">
        <text>[(1-&gt;4)-alpha-D-galacturonosyl methyl ester](n) + n H2O = [(1-&gt;4)-alpha-D-galacturonosyl](n) + n methanol + n H(+)</text>
        <dbReference type="Rhea" id="RHEA:22380"/>
        <dbReference type="Rhea" id="RHEA-COMP:14570"/>
        <dbReference type="Rhea" id="RHEA-COMP:14573"/>
        <dbReference type="ChEBI" id="CHEBI:15377"/>
        <dbReference type="ChEBI" id="CHEBI:15378"/>
        <dbReference type="ChEBI" id="CHEBI:17790"/>
        <dbReference type="ChEBI" id="CHEBI:140522"/>
        <dbReference type="ChEBI" id="CHEBI:140523"/>
        <dbReference type="EC" id="3.1.1.11"/>
    </reaction>
</comment>
<dbReference type="PANTHER" id="PTHR31321:SF57">
    <property type="entry name" value="PECTINESTERASE 53-RELATED"/>
    <property type="match status" value="1"/>
</dbReference>
<dbReference type="InterPro" id="IPR018040">
    <property type="entry name" value="Pectinesterase_Tyr_AS"/>
</dbReference>
<evidence type="ECO:0000259" key="6">
    <source>
        <dbReference type="Pfam" id="PF01095"/>
    </source>
</evidence>
<name>A0A0N7HX73_9BACT</name>
<dbReference type="EC" id="3.1.1.11" evidence="5"/>
<proteinExistence type="inferred from homology"/>
<organism evidence="7 8">
    <name type="scientific">Rufibacter tibetensis</name>
    <dbReference type="NCBI Taxonomy" id="512763"/>
    <lineage>
        <taxon>Bacteria</taxon>
        <taxon>Pseudomonadati</taxon>
        <taxon>Bacteroidota</taxon>
        <taxon>Cytophagia</taxon>
        <taxon>Cytophagales</taxon>
        <taxon>Hymenobacteraceae</taxon>
        <taxon>Rufibacter</taxon>
    </lineage>
</organism>
<dbReference type="PROSITE" id="PS00800">
    <property type="entry name" value="PECTINESTERASE_1"/>
    <property type="match status" value="1"/>
</dbReference>
<dbReference type="KEGG" id="rti:DC20_05890"/>
<sequence length="338" mass="37800">MLKYVLAPLLFVCLFLQKVQAQQAYPSTLTVAQDGSGNYKTIQEAVNSVRDLGQKRVVIHIKKGIYKEKLIVPSWKTNISLIGESPESTIITGNDFSGKLVEGGKDAYKLEKFSTYTSYTVLIQGNGVQLENLTIENTAGRVGQAVALHVEGDKIIVRNCRILGNQDTLYTATAESRQYYENCYIEGTTDFIFGEATCVFQSCTIKSLANSYITAAAQRQSQQFGYVFFDCKLIAAPQAEKVYLGRPWRPYAKTVFIRTEMGAHITPEGWNPWKGDKMFPDKEKTTHYAEYQSSGAGANPSKRVLWSKQLSKKEAKKYTLENIFAGKEAWKPGSLDNN</sequence>
<feature type="chain" id="PRO_5005962218" description="Pectinesterase" evidence="5">
    <location>
        <begin position="22"/>
        <end position="338"/>
    </location>
</feature>
<keyword evidence="2 5" id="KW-0378">Hydrolase</keyword>
<dbReference type="InterPro" id="IPR033131">
    <property type="entry name" value="Pectinesterase_Asp_AS"/>
</dbReference>